<comment type="caution">
    <text evidence="1">The sequence shown here is derived from an EMBL/GenBank/DDBJ whole genome shotgun (WGS) entry which is preliminary data.</text>
</comment>
<dbReference type="AlphaFoldDB" id="A0A101U264"/>
<organism evidence="1 2">
    <name type="scientific">Streptomyces caeruleatus</name>
    <dbReference type="NCBI Taxonomy" id="661399"/>
    <lineage>
        <taxon>Bacteria</taxon>
        <taxon>Bacillati</taxon>
        <taxon>Actinomycetota</taxon>
        <taxon>Actinomycetes</taxon>
        <taxon>Kitasatosporales</taxon>
        <taxon>Streptomycetaceae</taxon>
        <taxon>Streptomyces</taxon>
    </lineage>
</organism>
<protein>
    <submittedName>
        <fullName evidence="1">Uncharacterized protein</fullName>
    </submittedName>
</protein>
<evidence type="ECO:0000313" key="2">
    <source>
        <dbReference type="Proteomes" id="UP000053429"/>
    </source>
</evidence>
<dbReference type="SUPFAM" id="SSF159501">
    <property type="entry name" value="EreA/ChaN-like"/>
    <property type="match status" value="1"/>
</dbReference>
<dbReference type="EMBL" id="LMWY01000023">
    <property type="protein sequence ID" value="KUO02699.1"/>
    <property type="molecule type" value="Genomic_DNA"/>
</dbReference>
<proteinExistence type="predicted"/>
<accession>A0A101U264</accession>
<sequence length="70" mass="7506">MDTPPPDTLEGLLYAHPEDRCVVDVTRLTRALGGTPPAPRVSPWFGYSPLDPARLTACDGIVFVKDVPGS</sequence>
<keyword evidence="2" id="KW-1185">Reference proteome</keyword>
<dbReference type="STRING" id="661399.AQJ67_19810"/>
<evidence type="ECO:0000313" key="1">
    <source>
        <dbReference type="EMBL" id="KUO02699.1"/>
    </source>
</evidence>
<reference evidence="1 2" key="1">
    <citation type="submission" date="2015-10" db="EMBL/GenBank/DDBJ databases">
        <title>Draft genome sequence of Streptomyces caeruleatus NRRL B-24802, type strain for the species Streptomyces caeruleatus.</title>
        <authorList>
            <person name="Ruckert C."/>
            <person name="Winkler A."/>
            <person name="Kalinowski J."/>
            <person name="Kampfer P."/>
            <person name="Glaeser S."/>
        </authorList>
    </citation>
    <scope>NUCLEOTIDE SEQUENCE [LARGE SCALE GENOMIC DNA]</scope>
    <source>
        <strain evidence="1 2">NRRL B-24802</strain>
    </source>
</reference>
<name>A0A101U264_9ACTN</name>
<dbReference type="Proteomes" id="UP000053429">
    <property type="component" value="Unassembled WGS sequence"/>
</dbReference>
<gene>
    <name evidence="1" type="ORF">AQJ67_19810</name>
</gene>